<proteinExistence type="predicted"/>
<dbReference type="EMBL" id="GBRH01197200">
    <property type="protein sequence ID" value="JAE00696.1"/>
    <property type="molecule type" value="Transcribed_RNA"/>
</dbReference>
<sequence>MWLPVKSRESY</sequence>
<organism evidence="1">
    <name type="scientific">Arundo donax</name>
    <name type="common">Giant reed</name>
    <name type="synonym">Donax arundinaceus</name>
    <dbReference type="NCBI Taxonomy" id="35708"/>
    <lineage>
        <taxon>Eukaryota</taxon>
        <taxon>Viridiplantae</taxon>
        <taxon>Streptophyta</taxon>
        <taxon>Embryophyta</taxon>
        <taxon>Tracheophyta</taxon>
        <taxon>Spermatophyta</taxon>
        <taxon>Magnoliopsida</taxon>
        <taxon>Liliopsida</taxon>
        <taxon>Poales</taxon>
        <taxon>Poaceae</taxon>
        <taxon>PACMAD clade</taxon>
        <taxon>Arundinoideae</taxon>
        <taxon>Arundineae</taxon>
        <taxon>Arundo</taxon>
    </lineage>
</organism>
<reference evidence="1" key="2">
    <citation type="journal article" date="2015" name="Data Brief">
        <title>Shoot transcriptome of the giant reed, Arundo donax.</title>
        <authorList>
            <person name="Barrero R.A."/>
            <person name="Guerrero F.D."/>
            <person name="Moolhuijzen P."/>
            <person name="Goolsby J.A."/>
            <person name="Tidwell J."/>
            <person name="Bellgard S.E."/>
            <person name="Bellgard M.I."/>
        </authorList>
    </citation>
    <scope>NUCLEOTIDE SEQUENCE</scope>
    <source>
        <tissue evidence="1">Shoot tissue taken approximately 20 cm above the soil surface</tissue>
    </source>
</reference>
<evidence type="ECO:0000313" key="1">
    <source>
        <dbReference type="EMBL" id="JAE00696.1"/>
    </source>
</evidence>
<name>A0A0A9ES57_ARUDO</name>
<accession>A0A0A9ES57</accession>
<protein>
    <submittedName>
        <fullName evidence="1">Uncharacterized protein</fullName>
    </submittedName>
</protein>
<reference evidence="1" key="1">
    <citation type="submission" date="2014-09" db="EMBL/GenBank/DDBJ databases">
        <authorList>
            <person name="Magalhaes I.L.F."/>
            <person name="Oliveira U."/>
            <person name="Santos F.R."/>
            <person name="Vidigal T.H.D.A."/>
            <person name="Brescovit A.D."/>
            <person name="Santos A.J."/>
        </authorList>
    </citation>
    <scope>NUCLEOTIDE SEQUENCE</scope>
    <source>
        <tissue evidence="1">Shoot tissue taken approximately 20 cm above the soil surface</tissue>
    </source>
</reference>